<dbReference type="GO" id="GO:0005737">
    <property type="term" value="C:cytoplasm"/>
    <property type="evidence" value="ECO:0007669"/>
    <property type="project" value="TreeGrafter"/>
</dbReference>
<dbReference type="HAMAP" id="MF_00272">
    <property type="entry name" value="GcvH"/>
    <property type="match status" value="1"/>
</dbReference>
<name>A0A382UZ23_9ZZZZ</name>
<dbReference type="GO" id="GO:0019464">
    <property type="term" value="P:glycine decarboxylation via glycine cleavage system"/>
    <property type="evidence" value="ECO:0007669"/>
    <property type="project" value="InterPro"/>
</dbReference>
<dbReference type="NCBIfam" id="TIGR00527">
    <property type="entry name" value="gcvH"/>
    <property type="match status" value="1"/>
</dbReference>
<evidence type="ECO:0000256" key="2">
    <source>
        <dbReference type="ARBA" id="ARBA00022823"/>
    </source>
</evidence>
<accession>A0A382UZ23</accession>
<dbReference type="InterPro" id="IPR002930">
    <property type="entry name" value="GCV_H"/>
</dbReference>
<dbReference type="AlphaFoldDB" id="A0A382UZ23"/>
<proteinExistence type="inferred from homology"/>
<dbReference type="Pfam" id="PF01597">
    <property type="entry name" value="GCV_H"/>
    <property type="match status" value="1"/>
</dbReference>
<evidence type="ECO:0000313" key="4">
    <source>
        <dbReference type="EMBL" id="SVD39025.1"/>
    </source>
</evidence>
<gene>
    <name evidence="4" type="ORF">METZ01_LOCUS391879</name>
</gene>
<dbReference type="GO" id="GO:0005960">
    <property type="term" value="C:glycine cleavage complex"/>
    <property type="evidence" value="ECO:0007669"/>
    <property type="project" value="InterPro"/>
</dbReference>
<dbReference type="PROSITE" id="PS50968">
    <property type="entry name" value="BIOTINYL_LIPOYL"/>
    <property type="match status" value="1"/>
</dbReference>
<dbReference type="InterPro" id="IPR011053">
    <property type="entry name" value="Single_hybrid_motif"/>
</dbReference>
<reference evidence="4" key="1">
    <citation type="submission" date="2018-05" db="EMBL/GenBank/DDBJ databases">
        <authorList>
            <person name="Lanie J.A."/>
            <person name="Ng W.-L."/>
            <person name="Kazmierczak K.M."/>
            <person name="Andrzejewski T.M."/>
            <person name="Davidsen T.M."/>
            <person name="Wayne K.J."/>
            <person name="Tettelin H."/>
            <person name="Glass J.I."/>
            <person name="Rusch D."/>
            <person name="Podicherti R."/>
            <person name="Tsui H.-C.T."/>
            <person name="Winkler M.E."/>
        </authorList>
    </citation>
    <scope>NUCLEOTIDE SEQUENCE</scope>
</reference>
<dbReference type="SUPFAM" id="SSF51230">
    <property type="entry name" value="Single hybrid motif"/>
    <property type="match status" value="1"/>
</dbReference>
<evidence type="ECO:0000259" key="3">
    <source>
        <dbReference type="PROSITE" id="PS50968"/>
    </source>
</evidence>
<dbReference type="Gene3D" id="2.40.50.100">
    <property type="match status" value="1"/>
</dbReference>
<feature type="domain" description="Lipoyl-binding" evidence="3">
    <location>
        <begin position="26"/>
        <end position="108"/>
    </location>
</feature>
<dbReference type="CDD" id="cd06848">
    <property type="entry name" value="GCS_H"/>
    <property type="match status" value="1"/>
</dbReference>
<dbReference type="PANTHER" id="PTHR11715">
    <property type="entry name" value="GLYCINE CLEAVAGE SYSTEM H PROTEIN"/>
    <property type="match status" value="1"/>
</dbReference>
<protein>
    <recommendedName>
        <fullName evidence="3">Lipoyl-binding domain-containing protein</fullName>
    </recommendedName>
</protein>
<organism evidence="4">
    <name type="scientific">marine metagenome</name>
    <dbReference type="NCBI Taxonomy" id="408172"/>
    <lineage>
        <taxon>unclassified sequences</taxon>
        <taxon>metagenomes</taxon>
        <taxon>ecological metagenomes</taxon>
    </lineage>
</organism>
<dbReference type="InterPro" id="IPR017453">
    <property type="entry name" value="GCV_H_sub"/>
</dbReference>
<dbReference type="NCBIfam" id="NF002270">
    <property type="entry name" value="PRK01202.1"/>
    <property type="match status" value="1"/>
</dbReference>
<comment type="similarity">
    <text evidence="1">Belongs to the GcvH family.</text>
</comment>
<sequence length="135" mass="15481">MGDELNYPEDLRYNESHEWARCKDNTITVGISDHAQAELQNVVYVELPEVGSNTKQKEEFGVIESVKAAYELYAPVSGEIIEINPELEHAPELVNEDPYNQGWMIKIRMDDPDELNNLLSAEDYYANINNEEMSE</sequence>
<dbReference type="InterPro" id="IPR000089">
    <property type="entry name" value="Biotin_lipoyl"/>
</dbReference>
<dbReference type="EMBL" id="UINC01147606">
    <property type="protein sequence ID" value="SVD39025.1"/>
    <property type="molecule type" value="Genomic_DNA"/>
</dbReference>
<dbReference type="PANTHER" id="PTHR11715:SF3">
    <property type="entry name" value="GLYCINE CLEAVAGE SYSTEM H PROTEIN-RELATED"/>
    <property type="match status" value="1"/>
</dbReference>
<dbReference type="InterPro" id="IPR033753">
    <property type="entry name" value="GCV_H/Fam206"/>
</dbReference>
<keyword evidence="2" id="KW-0450">Lipoyl</keyword>
<dbReference type="GO" id="GO:0009249">
    <property type="term" value="P:protein lipoylation"/>
    <property type="evidence" value="ECO:0007669"/>
    <property type="project" value="TreeGrafter"/>
</dbReference>
<evidence type="ECO:0000256" key="1">
    <source>
        <dbReference type="ARBA" id="ARBA00009249"/>
    </source>
</evidence>